<protein>
    <submittedName>
        <fullName evidence="1">Uncharacterized protein</fullName>
    </submittedName>
</protein>
<dbReference type="EMBL" id="JBHTRV010000025">
    <property type="protein sequence ID" value="MFE5983635.1"/>
    <property type="molecule type" value="Genomic_DNA"/>
</dbReference>
<evidence type="ECO:0000313" key="1">
    <source>
        <dbReference type="EMBL" id="MFE5983635.1"/>
    </source>
</evidence>
<keyword evidence="2" id="KW-1185">Reference proteome</keyword>
<dbReference type="RefSeq" id="WP_386256324.1">
    <property type="nucleotide sequence ID" value="NZ_JBHTRV010000025.1"/>
</dbReference>
<dbReference type="Proteomes" id="UP001600424">
    <property type="component" value="Unassembled WGS sequence"/>
</dbReference>
<name>A0ABW6J3R1_STRWE</name>
<accession>A0ABW6J3R1</accession>
<comment type="caution">
    <text evidence="1">The sequence shown here is derived from an EMBL/GenBank/DDBJ whole genome shotgun (WGS) entry which is preliminary data.</text>
</comment>
<proteinExistence type="predicted"/>
<sequence>MATLNHKERTVGFFEVVVVKEGKARRIPELMDWDGALAALAQAPVGARSHESEHRIVGTTITHNMEDHLLLHRVKDAGEWLSVINFDTGHLRELEQSAHEGYLDTSVVCFLPFGNVVGIMQGGVSAPSHKALETWLNGIEMFPGSQLQLRPVVAHSEIEKLKTAVGASRVEVKVMGNKMGALREQPRAGGLARLLRVAGDAYGEISVTMIISVPRGKELREHREHLLADLDEISDVVTGAERARARLVYSDPGGPEQTRLVELVEHSITAKKRVPATDAEGNSIRIVSAVDAILAAAAEHEDALRLAVDAGDS</sequence>
<organism evidence="1 2">
    <name type="scientific">Streptomyces wedmorensis</name>
    <dbReference type="NCBI Taxonomy" id="43759"/>
    <lineage>
        <taxon>Bacteria</taxon>
        <taxon>Bacillati</taxon>
        <taxon>Actinomycetota</taxon>
        <taxon>Actinomycetes</taxon>
        <taxon>Kitasatosporales</taxon>
        <taxon>Streptomycetaceae</taxon>
        <taxon>Streptomyces</taxon>
    </lineage>
</organism>
<evidence type="ECO:0000313" key="2">
    <source>
        <dbReference type="Proteomes" id="UP001600424"/>
    </source>
</evidence>
<reference evidence="1 2" key="1">
    <citation type="submission" date="2024-09" db="EMBL/GenBank/DDBJ databases">
        <title>The Natural Products Discovery Center: Release of the First 8490 Sequenced Strains for Exploring Actinobacteria Biosynthetic Diversity.</title>
        <authorList>
            <person name="Kalkreuter E."/>
            <person name="Kautsar S.A."/>
            <person name="Yang D."/>
            <person name="Bader C.D."/>
            <person name="Teijaro C.N."/>
            <person name="Fluegel L."/>
            <person name="Davis C.M."/>
            <person name="Simpson J.R."/>
            <person name="Lauterbach L."/>
            <person name="Steele A.D."/>
            <person name="Gui C."/>
            <person name="Meng S."/>
            <person name="Li G."/>
            <person name="Viehrig K."/>
            <person name="Ye F."/>
            <person name="Su P."/>
            <person name="Kiefer A.F."/>
            <person name="Nichols A."/>
            <person name="Cepeda A.J."/>
            <person name="Yan W."/>
            <person name="Fan B."/>
            <person name="Jiang Y."/>
            <person name="Adhikari A."/>
            <person name="Zheng C.-J."/>
            <person name="Schuster L."/>
            <person name="Cowan T.M."/>
            <person name="Smanski M.J."/>
            <person name="Chevrette M.G."/>
            <person name="De Carvalho L.P.S."/>
            <person name="Shen B."/>
        </authorList>
    </citation>
    <scope>NUCLEOTIDE SEQUENCE [LARGE SCALE GENOMIC DNA]</scope>
    <source>
        <strain evidence="1 2">NPDC056472</strain>
    </source>
</reference>
<gene>
    <name evidence="1" type="ORF">ACFQ63_28580</name>
</gene>